<name>A0A7J6WM02_THATH</name>
<reference evidence="2 3" key="1">
    <citation type="submission" date="2020-06" db="EMBL/GenBank/DDBJ databases">
        <title>Transcriptomic and genomic resources for Thalictrum thalictroides and T. hernandezii: Facilitating candidate gene discovery in an emerging model plant lineage.</title>
        <authorList>
            <person name="Arias T."/>
            <person name="Riano-Pachon D.M."/>
            <person name="Di Stilio V.S."/>
        </authorList>
    </citation>
    <scope>NUCLEOTIDE SEQUENCE [LARGE SCALE GENOMIC DNA]</scope>
    <source>
        <strain evidence="3">cv. WT478/WT964</strain>
        <tissue evidence="2">Leaves</tissue>
    </source>
</reference>
<evidence type="ECO:0000313" key="3">
    <source>
        <dbReference type="Proteomes" id="UP000554482"/>
    </source>
</evidence>
<feature type="region of interest" description="Disordered" evidence="1">
    <location>
        <begin position="227"/>
        <end position="256"/>
    </location>
</feature>
<dbReference type="EMBL" id="JABWDY010013954">
    <property type="protein sequence ID" value="KAF5197967.1"/>
    <property type="molecule type" value="Genomic_DNA"/>
</dbReference>
<accession>A0A7J6WM02</accession>
<dbReference type="Proteomes" id="UP000554482">
    <property type="component" value="Unassembled WGS sequence"/>
</dbReference>
<proteinExistence type="predicted"/>
<protein>
    <submittedName>
        <fullName evidence="2">Uncharacterized protein</fullName>
    </submittedName>
</protein>
<keyword evidence="3" id="KW-1185">Reference proteome</keyword>
<comment type="caution">
    <text evidence="2">The sequence shown here is derived from an EMBL/GenBank/DDBJ whole genome shotgun (WGS) entry which is preliminary data.</text>
</comment>
<evidence type="ECO:0000256" key="1">
    <source>
        <dbReference type="SAM" id="MobiDB-lite"/>
    </source>
</evidence>
<organism evidence="2 3">
    <name type="scientific">Thalictrum thalictroides</name>
    <name type="common">Rue-anemone</name>
    <name type="synonym">Anemone thalictroides</name>
    <dbReference type="NCBI Taxonomy" id="46969"/>
    <lineage>
        <taxon>Eukaryota</taxon>
        <taxon>Viridiplantae</taxon>
        <taxon>Streptophyta</taxon>
        <taxon>Embryophyta</taxon>
        <taxon>Tracheophyta</taxon>
        <taxon>Spermatophyta</taxon>
        <taxon>Magnoliopsida</taxon>
        <taxon>Ranunculales</taxon>
        <taxon>Ranunculaceae</taxon>
        <taxon>Thalictroideae</taxon>
        <taxon>Thalictrum</taxon>
    </lineage>
</organism>
<dbReference type="AlphaFoldDB" id="A0A7J6WM02"/>
<gene>
    <name evidence="2" type="ORF">FRX31_012446</name>
</gene>
<feature type="compositionally biased region" description="Acidic residues" evidence="1">
    <location>
        <begin position="232"/>
        <end position="256"/>
    </location>
</feature>
<evidence type="ECO:0000313" key="2">
    <source>
        <dbReference type="EMBL" id="KAF5197967.1"/>
    </source>
</evidence>
<sequence length="256" mass="29406">MALGIYAEVAPSQPNTPFSSEHHIRPITTYQAELGPAFEVHCNEIMPHSLCLNQVLAYQWITTNLLGIPSVNGVSTEFCQILSVMQRRVAGFNVCRCLLKSIGECIIQKCIVLVLPILICKYLDLFHHEDVLNSRDWINNPDFGTNRLLKNCRQMLWTPKLHDLVWSKQIDMPPLLSAFLQERDAYTIGRVHEDIGVLKDILHRGERQGDRLERKIDHLIALQHKLDKIDSSSEEETNLNVEDNEDEEEEEDPEEN</sequence>